<dbReference type="Gene3D" id="1.10.8.60">
    <property type="match status" value="2"/>
</dbReference>
<dbReference type="InterPro" id="IPR003593">
    <property type="entry name" value="AAA+_ATPase"/>
</dbReference>
<dbReference type="AlphaFoldDB" id="I7J8I0"/>
<feature type="domain" description="AAA+ ATPase" evidence="3">
    <location>
        <begin position="244"/>
        <end position="397"/>
    </location>
</feature>
<reference evidence="4 5" key="1">
    <citation type="journal article" date="2012" name="Nucleic Acids Res.">
        <title>Sequencing of the smallest Apicomplexan genome from the human pathogen Babesia microti.</title>
        <authorList>
            <person name="Cornillot E."/>
            <person name="Hadj-Kaddour K."/>
            <person name="Dassouli A."/>
            <person name="Noel B."/>
            <person name="Ranwez V."/>
            <person name="Vacherie B."/>
            <person name="Augagneur Y."/>
            <person name="Bres V."/>
            <person name="Duclos A."/>
            <person name="Randazzo S."/>
            <person name="Carcy B."/>
            <person name="Debierre-Grockiego F."/>
            <person name="Delbecq S."/>
            <person name="Moubri-Menage K."/>
            <person name="Shams-Eldin H."/>
            <person name="Usmani-Brown S."/>
            <person name="Bringaud F."/>
            <person name="Wincker P."/>
            <person name="Vivares C.P."/>
            <person name="Schwarz R.T."/>
            <person name="Schetters T.P."/>
            <person name="Krause P.J."/>
            <person name="Gorenflot A."/>
            <person name="Berry V."/>
            <person name="Barbe V."/>
            <person name="Ben Mamoun C."/>
        </authorList>
    </citation>
    <scope>NUCLEOTIDE SEQUENCE [LARGE SCALE GENOMIC DNA]</scope>
    <source>
        <strain evidence="4 5">RI</strain>
    </source>
</reference>
<keyword evidence="2" id="KW-0067">ATP-binding</keyword>
<evidence type="ECO:0000313" key="5">
    <source>
        <dbReference type="Proteomes" id="UP000002899"/>
    </source>
</evidence>
<gene>
    <name evidence="4" type="ORF">BMR1_01G02055</name>
</gene>
<dbReference type="InterPro" id="IPR003960">
    <property type="entry name" value="ATPase_AAA_CS"/>
</dbReference>
<dbReference type="EMBL" id="FO082871">
    <property type="protein sequence ID" value="CCF72869.1"/>
    <property type="molecule type" value="Genomic_DNA"/>
</dbReference>
<dbReference type="PANTHER" id="PTHR23077:SF27">
    <property type="entry name" value="ATPASE FAMILY GENE 2 PROTEIN HOMOLOG A"/>
    <property type="match status" value="1"/>
</dbReference>
<dbReference type="InterPro" id="IPR003959">
    <property type="entry name" value="ATPase_AAA_core"/>
</dbReference>
<keyword evidence="4" id="KW-0131">Cell cycle</keyword>
<dbReference type="Gene3D" id="3.40.50.300">
    <property type="entry name" value="P-loop containing nucleotide triphosphate hydrolases"/>
    <property type="match status" value="2"/>
</dbReference>
<evidence type="ECO:0000256" key="2">
    <source>
        <dbReference type="ARBA" id="ARBA00022840"/>
    </source>
</evidence>
<reference evidence="4 5" key="3">
    <citation type="journal article" date="2016" name="Sci. Rep.">
        <title>Genome-wide diversity and gene expression profiling of Babesia microti isolates identify polymorphic genes that mediate host-pathogen interactions.</title>
        <authorList>
            <person name="Silva J.C."/>
            <person name="Cornillot E."/>
            <person name="McCracken C."/>
            <person name="Usmani-Brown S."/>
            <person name="Dwivedi A."/>
            <person name="Ifeonu O.O."/>
            <person name="Crabtree J."/>
            <person name="Gotia H.T."/>
            <person name="Virji A.Z."/>
            <person name="Reynes C."/>
            <person name="Colinge J."/>
            <person name="Kumar V."/>
            <person name="Lawres L."/>
            <person name="Pazzi J.E."/>
            <person name="Pablo J.V."/>
            <person name="Hung C."/>
            <person name="Brancato J."/>
            <person name="Kumari P."/>
            <person name="Orvis J."/>
            <person name="Tretina K."/>
            <person name="Chibucos M."/>
            <person name="Ott S."/>
            <person name="Sadzewicz L."/>
            <person name="Sengamalay N."/>
            <person name="Shetty A.C."/>
            <person name="Su Q."/>
            <person name="Tallon L."/>
            <person name="Fraser C.M."/>
            <person name="Frutos R."/>
            <person name="Molina D.M."/>
            <person name="Krause P.J."/>
            <person name="Ben Mamoun C."/>
        </authorList>
    </citation>
    <scope>NUCLEOTIDE SEQUENCE [LARGE SCALE GENOMIC DNA]</scope>
    <source>
        <strain evidence="4 5">RI</strain>
    </source>
</reference>
<dbReference type="GO" id="GO:0016887">
    <property type="term" value="F:ATP hydrolysis activity"/>
    <property type="evidence" value="ECO:0007669"/>
    <property type="project" value="InterPro"/>
</dbReference>
<dbReference type="GeneID" id="24423483"/>
<dbReference type="VEuPathDB" id="PiroplasmaDB:BMR1_01G02055"/>
<dbReference type="PROSITE" id="PS00674">
    <property type="entry name" value="AAA"/>
    <property type="match status" value="1"/>
</dbReference>
<dbReference type="InterPro" id="IPR027417">
    <property type="entry name" value="P-loop_NTPase"/>
</dbReference>
<feature type="domain" description="AAA+ ATPase" evidence="3">
    <location>
        <begin position="524"/>
        <end position="661"/>
    </location>
</feature>
<proteinExistence type="predicted"/>
<dbReference type="InterPro" id="IPR050168">
    <property type="entry name" value="AAA_ATPase_domain"/>
</dbReference>
<dbReference type="GO" id="GO:0005737">
    <property type="term" value="C:cytoplasm"/>
    <property type="evidence" value="ECO:0007669"/>
    <property type="project" value="TreeGrafter"/>
</dbReference>
<dbReference type="FunFam" id="3.40.50.300:FF:000661">
    <property type="entry name" value="calmodulin-interacting protein 111 isoform X1"/>
    <property type="match status" value="1"/>
</dbReference>
<name>I7J8I0_BABMR</name>
<dbReference type="KEGG" id="bmic:BMR1_01G02055"/>
<dbReference type="PANTHER" id="PTHR23077">
    <property type="entry name" value="AAA-FAMILY ATPASE"/>
    <property type="match status" value="1"/>
</dbReference>
<reference evidence="4 5" key="2">
    <citation type="journal article" date="2013" name="PLoS ONE">
        <title>Whole genome mapping and re-organization of the nuclear and mitochondrial genomes of Babesia microti isolates.</title>
        <authorList>
            <person name="Cornillot E."/>
            <person name="Dassouli A."/>
            <person name="Garg A."/>
            <person name="Pachikara N."/>
            <person name="Randazzo S."/>
            <person name="Depoix D."/>
            <person name="Carcy B."/>
            <person name="Delbecq S."/>
            <person name="Frutos R."/>
            <person name="Silva J.C."/>
            <person name="Sutton R."/>
            <person name="Krause P.J."/>
            <person name="Mamoun C.B."/>
        </authorList>
    </citation>
    <scope>NUCLEOTIDE SEQUENCE [LARGE SCALE GENOMIC DNA]</scope>
    <source>
        <strain evidence="4 5">RI</strain>
    </source>
</reference>
<keyword evidence="1" id="KW-0547">Nucleotide-binding</keyword>
<keyword evidence="5" id="KW-1185">Reference proteome</keyword>
<dbReference type="CDD" id="cd19511">
    <property type="entry name" value="RecA-like_CDC48_r2-like"/>
    <property type="match status" value="1"/>
</dbReference>
<protein>
    <submittedName>
        <fullName evidence="4">Cell division cycle protein 48 homolog MJ1156</fullName>
    </submittedName>
</protein>
<keyword evidence="4" id="KW-0132">Cell division</keyword>
<dbReference type="Pfam" id="PF17862">
    <property type="entry name" value="AAA_lid_3"/>
    <property type="match status" value="1"/>
</dbReference>
<dbReference type="GO" id="GO:0005524">
    <property type="term" value="F:ATP binding"/>
    <property type="evidence" value="ECO:0007669"/>
    <property type="project" value="UniProtKB-KW"/>
</dbReference>
<evidence type="ECO:0000256" key="1">
    <source>
        <dbReference type="ARBA" id="ARBA00022741"/>
    </source>
</evidence>
<dbReference type="GO" id="GO:0051301">
    <property type="term" value="P:cell division"/>
    <property type="evidence" value="ECO:0007669"/>
    <property type="project" value="UniProtKB-KW"/>
</dbReference>
<dbReference type="SUPFAM" id="SSF52540">
    <property type="entry name" value="P-loop containing nucleoside triphosphate hydrolases"/>
    <property type="match status" value="2"/>
</dbReference>
<dbReference type="Proteomes" id="UP000002899">
    <property type="component" value="Chromosome I"/>
</dbReference>
<sequence>MTNDHRITLPFDLHRENCPINYLSIPNSLIKPLSKLLKYPIEANNPNFELTIAVPGKRFVANVLHVDSRHNGLIGSNSLLKSLELEVKKKTEFIFMPISHVKNASEVTFGLVMDKSYCPEWLSSLYCGNLSIYDSPENIIKMTFTGLTMYKHNIFQIYLLGKLCTVTILSTTSNGISNSNDDYPIRIDECTKITFDLPNRANNLCDTPMNSSVYGMDYLLNFLKWHVFIPLSYPEFHKKNNINSAKGVLLWGPPGCGKSFIAKHTYHLHTQGALKNWLKVDKLKEFECIPPEIILTSSTKLISDLPGQSVKNITQLFHTRNKCGKVIFIDEIDGIASKRDTNQNIAALVALLCEMDSCVNSNSDICIIGLTNRPNDLDSAIRRPGRFDSEIHVGVPNSSQRFELLKGLLSEINYNLSDTEIKTLSDQCSAFVAADLKGLINKCLTTKSKQYLQDDITDMIITFDDLLEARKGLSPSGLREIYVEIPYTKWTDIGGYEDVKLLLKQSVEWPCKKKKILDKFAIKPPRGILLYGPPGCSKTMMARAVATSSHMNFISIKGPELFSKWVGESERSIRQIFFIARANSPCVIFFDEIDSIAKSRQSEGVSEVGNRVLSQLLNEMDGINSTGELVVIGATNRPDVLDPALLRPGRFDRLIYVKLPDLQARKHILKINLSKLSLDPSLEIDELVDELSYRTKGYSGAEIEAICRESALRSISQFISSSQVEHEPEDTKVDTQMCSIAIHVTIDDIEYALKNVQCRTKDELLGIYSNFNC</sequence>
<dbReference type="OMA" id="AICTESH"/>
<evidence type="ECO:0000313" key="4">
    <source>
        <dbReference type="EMBL" id="CCF72869.1"/>
    </source>
</evidence>
<organism evidence="4 5">
    <name type="scientific">Babesia microti (strain RI)</name>
    <dbReference type="NCBI Taxonomy" id="1133968"/>
    <lineage>
        <taxon>Eukaryota</taxon>
        <taxon>Sar</taxon>
        <taxon>Alveolata</taxon>
        <taxon>Apicomplexa</taxon>
        <taxon>Aconoidasida</taxon>
        <taxon>Piroplasmida</taxon>
        <taxon>Babesiidae</taxon>
        <taxon>Babesia</taxon>
    </lineage>
</organism>
<dbReference type="Pfam" id="PF00004">
    <property type="entry name" value="AAA"/>
    <property type="match status" value="2"/>
</dbReference>
<dbReference type="RefSeq" id="XP_012647478.1">
    <property type="nucleotide sequence ID" value="XM_012792024.1"/>
</dbReference>
<dbReference type="InterPro" id="IPR041569">
    <property type="entry name" value="AAA_lid_3"/>
</dbReference>
<dbReference type="SMART" id="SM00382">
    <property type="entry name" value="AAA"/>
    <property type="match status" value="2"/>
</dbReference>
<evidence type="ECO:0000259" key="3">
    <source>
        <dbReference type="SMART" id="SM00382"/>
    </source>
</evidence>
<accession>I7J8I0</accession>
<dbReference type="OrthoDB" id="27435at2759"/>